<evidence type="ECO:0000313" key="3">
    <source>
        <dbReference type="EMBL" id="MFB9461751.1"/>
    </source>
</evidence>
<keyword evidence="1" id="KW-0812">Transmembrane</keyword>
<keyword evidence="1" id="KW-0472">Membrane</keyword>
<feature type="transmembrane region" description="Helical" evidence="1">
    <location>
        <begin position="168"/>
        <end position="188"/>
    </location>
</feature>
<accession>A0ABV5MUV3</accession>
<comment type="caution">
    <text evidence="3">The sequence shown here is derived from an EMBL/GenBank/DDBJ whole genome shotgun (WGS) entry which is preliminary data.</text>
</comment>
<feature type="transmembrane region" description="Helical" evidence="1">
    <location>
        <begin position="42"/>
        <end position="63"/>
    </location>
</feature>
<dbReference type="RefSeq" id="WP_381341525.1">
    <property type="nucleotide sequence ID" value="NZ_JBHMCY010000004.1"/>
</dbReference>
<evidence type="ECO:0000313" key="4">
    <source>
        <dbReference type="Proteomes" id="UP001589709"/>
    </source>
</evidence>
<feature type="domain" description="VanZ-like" evidence="2">
    <location>
        <begin position="80"/>
        <end position="151"/>
    </location>
</feature>
<feature type="transmembrane region" description="Helical" evidence="1">
    <location>
        <begin position="107"/>
        <end position="124"/>
    </location>
</feature>
<keyword evidence="4" id="KW-1185">Reference proteome</keyword>
<dbReference type="Pfam" id="PF04892">
    <property type="entry name" value="VanZ"/>
    <property type="match status" value="1"/>
</dbReference>
<organism evidence="3 4">
    <name type="scientific">Streptomyces cinereospinus</name>
    <dbReference type="NCBI Taxonomy" id="285561"/>
    <lineage>
        <taxon>Bacteria</taxon>
        <taxon>Bacillati</taxon>
        <taxon>Actinomycetota</taxon>
        <taxon>Actinomycetes</taxon>
        <taxon>Kitasatosporales</taxon>
        <taxon>Streptomycetaceae</taxon>
        <taxon>Streptomyces</taxon>
    </lineage>
</organism>
<dbReference type="EMBL" id="JBHMCY010000004">
    <property type="protein sequence ID" value="MFB9461751.1"/>
    <property type="molecule type" value="Genomic_DNA"/>
</dbReference>
<dbReference type="InterPro" id="IPR006976">
    <property type="entry name" value="VanZ-like"/>
</dbReference>
<protein>
    <submittedName>
        <fullName evidence="3">VanZ family protein</fullName>
    </submittedName>
</protein>
<evidence type="ECO:0000259" key="2">
    <source>
        <dbReference type="Pfam" id="PF04892"/>
    </source>
</evidence>
<evidence type="ECO:0000256" key="1">
    <source>
        <dbReference type="SAM" id="Phobius"/>
    </source>
</evidence>
<sequence length="474" mass="51098">MFTAIFQNHFGYLVICSLVAVALGGAAWLLSHRLGNPNGMWWGGLTATVTGVLGVTFMGGGTATRQCVVNHDLMEPFRATQGLWNLAMTVPLGLFALLAVRRFPPVLIAVVTLPLAIEFAQASVNGLGRSCDSADAEMNILGGLAGLVIAAAVLARRGALDWRADAKASTVAAVVIGVLGAGLARPLIALTHVDGTTLVAADSGQRQAVEAKVEEAFGDHYELGHIYEQPCSEASCTTIIFNLLSKDREHPQAFSPGSLSWPDEEHLNVLLVDSDRPSVMGYPVKGAGKPSTQEEAYAIAQQYVRDHYPWAEDASARETYQVGEKAQLGWMTSYRWVRNDVLMPRMLDVQVSRAGQIAQVDVTLGPTRVDPPKARLDAEQAEAAVIDGLVAQAHANQNVNVDKAQMKAQYQVEAFTLKAVKRDGAWRSEWLVNVTMREETHEADAEPTAGAEMWRVDAADGQVYDSVNIPVNNS</sequence>
<dbReference type="Proteomes" id="UP001589709">
    <property type="component" value="Unassembled WGS sequence"/>
</dbReference>
<name>A0ABV5MUV3_9ACTN</name>
<reference evidence="3 4" key="1">
    <citation type="submission" date="2024-09" db="EMBL/GenBank/DDBJ databases">
        <authorList>
            <person name="Sun Q."/>
            <person name="Mori K."/>
        </authorList>
    </citation>
    <scope>NUCLEOTIDE SEQUENCE [LARGE SCALE GENOMIC DNA]</scope>
    <source>
        <strain evidence="3 4">JCM 6917</strain>
    </source>
</reference>
<feature type="transmembrane region" description="Helical" evidence="1">
    <location>
        <begin position="83"/>
        <end position="100"/>
    </location>
</feature>
<feature type="transmembrane region" description="Helical" evidence="1">
    <location>
        <begin position="136"/>
        <end position="156"/>
    </location>
</feature>
<proteinExistence type="predicted"/>
<feature type="transmembrane region" description="Helical" evidence="1">
    <location>
        <begin position="12"/>
        <end position="30"/>
    </location>
</feature>
<keyword evidence="1" id="KW-1133">Transmembrane helix</keyword>
<gene>
    <name evidence="3" type="ORF">ACFF45_03140</name>
</gene>